<dbReference type="RefSeq" id="WP_190290133.1">
    <property type="nucleotide sequence ID" value="NZ_JABFCZ010000004.1"/>
</dbReference>
<dbReference type="Gene3D" id="3.30.1370.140">
    <property type="entry name" value="HupH hydrogenase expression protein, C-terminal domain"/>
    <property type="match status" value="2"/>
</dbReference>
<feature type="domain" description="HupH hydrogenase expression protein C-terminal" evidence="3">
    <location>
        <begin position="52"/>
        <end position="151"/>
    </location>
</feature>
<evidence type="ECO:0000313" key="4">
    <source>
        <dbReference type="EMBL" id="MBD1545463.1"/>
    </source>
</evidence>
<comment type="caution">
    <text evidence="4">The sequence shown here is derived from an EMBL/GenBank/DDBJ whole genome shotgun (WGS) entry which is preliminary data.</text>
</comment>
<sequence>MSNPIGSMVGPGSQPADEDGGVLDYMSMPSGMMIFAAPDLPEPEDTEDLAAGKAALEDLLQLLESYDPSAAAGRADFSKLDAANLELVNQVLGEGEVSVIGGAALQAQESVLAGVWRVREADADGRLVADYAEVSPFPEGVLTKAFDGAQAQIAIPDRFGPNIFNAPPLLPEINDYVARSEGAALPHVINLSLLPHTEEDLGLLNDLLGRGEITILSRGYGNCRITATATKNAWWVQFYNSQDTLILNTIEICRIPEVACAAPEDIADSADRLNEILEVYR</sequence>
<reference evidence="4" key="1">
    <citation type="submission" date="2020-05" db="EMBL/GenBank/DDBJ databases">
        <title>Identification of trans-AT polyketide cluster in two marine bacteria, producers of a novel glutaramide-containing polyketide sesbanimide D and analogs.</title>
        <authorList>
            <person name="Kacar D."/>
            <person name="Rodriguez P."/>
            <person name="Canedo L."/>
            <person name="Gonzalez E."/>
            <person name="Galan B."/>
            <person name="De La Calle F."/>
            <person name="Garcia J.L."/>
        </authorList>
    </citation>
    <scope>NUCLEOTIDE SEQUENCE</scope>
    <source>
        <strain evidence="4">PHM038</strain>
    </source>
</reference>
<dbReference type="Proteomes" id="UP000598467">
    <property type="component" value="Unassembled WGS sequence"/>
</dbReference>
<dbReference type="InterPro" id="IPR006894">
    <property type="entry name" value="HupH_Hydgase_express_prot_C"/>
</dbReference>
<feature type="region of interest" description="Disordered" evidence="2">
    <location>
        <begin position="1"/>
        <end position="23"/>
    </location>
</feature>
<feature type="domain" description="HupH hydrogenase expression protein C-terminal" evidence="3">
    <location>
        <begin position="163"/>
        <end position="279"/>
    </location>
</feature>
<evidence type="ECO:0000256" key="2">
    <source>
        <dbReference type="SAM" id="MobiDB-lite"/>
    </source>
</evidence>
<evidence type="ECO:0000256" key="1">
    <source>
        <dbReference type="ARBA" id="ARBA00010832"/>
    </source>
</evidence>
<accession>A0A926NX95</accession>
<protein>
    <submittedName>
        <fullName evidence="4">Hydrogenase expression/formation protein</fullName>
    </submittedName>
</protein>
<dbReference type="AlphaFoldDB" id="A0A926NX95"/>
<evidence type="ECO:0000259" key="3">
    <source>
        <dbReference type="Pfam" id="PF04809"/>
    </source>
</evidence>
<gene>
    <name evidence="4" type="ORF">HK439_04265</name>
</gene>
<dbReference type="EMBL" id="JABFCZ010000004">
    <property type="protein sequence ID" value="MBD1545463.1"/>
    <property type="molecule type" value="Genomic_DNA"/>
</dbReference>
<dbReference type="InterPro" id="IPR038527">
    <property type="entry name" value="HupH_C_sf"/>
</dbReference>
<name>A0A926NX95_9HYPH</name>
<proteinExistence type="inferred from homology"/>
<evidence type="ECO:0000313" key="5">
    <source>
        <dbReference type="Proteomes" id="UP000598467"/>
    </source>
</evidence>
<dbReference type="Pfam" id="PF04809">
    <property type="entry name" value="HupH_C"/>
    <property type="match status" value="2"/>
</dbReference>
<comment type="similarity">
    <text evidence="1">Belongs to the HupH/HyaF family.</text>
</comment>
<organism evidence="4 5">
    <name type="scientific">Roseibium aggregatum</name>
    <dbReference type="NCBI Taxonomy" id="187304"/>
    <lineage>
        <taxon>Bacteria</taxon>
        <taxon>Pseudomonadati</taxon>
        <taxon>Pseudomonadota</taxon>
        <taxon>Alphaproteobacteria</taxon>
        <taxon>Hyphomicrobiales</taxon>
        <taxon>Stappiaceae</taxon>
        <taxon>Roseibium</taxon>
    </lineage>
</organism>